<evidence type="ECO:0000313" key="3">
    <source>
        <dbReference type="Proteomes" id="UP000587527"/>
    </source>
</evidence>
<dbReference type="RefSeq" id="WP_184845135.1">
    <property type="nucleotide sequence ID" value="NZ_JACHMN010000003.1"/>
</dbReference>
<name>A0A841C151_9ACTN</name>
<feature type="transmembrane region" description="Helical" evidence="1">
    <location>
        <begin position="62"/>
        <end position="80"/>
    </location>
</feature>
<gene>
    <name evidence="2" type="ORF">F4553_007089</name>
</gene>
<dbReference type="EMBL" id="JACHMN010000003">
    <property type="protein sequence ID" value="MBB5873655.1"/>
    <property type="molecule type" value="Genomic_DNA"/>
</dbReference>
<dbReference type="Proteomes" id="UP000587527">
    <property type="component" value="Unassembled WGS sequence"/>
</dbReference>
<feature type="transmembrane region" description="Helical" evidence="1">
    <location>
        <begin position="33"/>
        <end position="50"/>
    </location>
</feature>
<accession>A0A841C151</accession>
<keyword evidence="1" id="KW-0812">Transmembrane</keyword>
<evidence type="ECO:0000256" key="1">
    <source>
        <dbReference type="SAM" id="Phobius"/>
    </source>
</evidence>
<dbReference type="AlphaFoldDB" id="A0A841C151"/>
<keyword evidence="1" id="KW-0472">Membrane</keyword>
<sequence>MFAYVYVGALFLGMILMLWLAATSFLPSTGLRLFYALLGVLSGVYGGYLVKTAFIDGGPLQVGFLVLPFLLPSYAGYELFKGYRAAKSEQRG</sequence>
<keyword evidence="1" id="KW-1133">Transmembrane helix</keyword>
<feature type="transmembrane region" description="Helical" evidence="1">
    <location>
        <begin position="6"/>
        <end position="26"/>
    </location>
</feature>
<comment type="caution">
    <text evidence="2">The sequence shown here is derived from an EMBL/GenBank/DDBJ whole genome shotgun (WGS) entry which is preliminary data.</text>
</comment>
<reference evidence="2 3" key="1">
    <citation type="submission" date="2020-08" db="EMBL/GenBank/DDBJ databases">
        <title>Sequencing the genomes of 1000 actinobacteria strains.</title>
        <authorList>
            <person name="Klenk H.-P."/>
        </authorList>
    </citation>
    <scope>NUCLEOTIDE SEQUENCE [LARGE SCALE GENOMIC DNA]</scope>
    <source>
        <strain evidence="2 3">DSM 45362</strain>
    </source>
</reference>
<proteinExistence type="predicted"/>
<evidence type="ECO:0000313" key="2">
    <source>
        <dbReference type="EMBL" id="MBB5873655.1"/>
    </source>
</evidence>
<protein>
    <submittedName>
        <fullName evidence="2">Uncharacterized protein</fullName>
    </submittedName>
</protein>
<keyword evidence="3" id="KW-1185">Reference proteome</keyword>
<organism evidence="2 3">
    <name type="scientific">Allocatelliglobosispora scoriae</name>
    <dbReference type="NCBI Taxonomy" id="643052"/>
    <lineage>
        <taxon>Bacteria</taxon>
        <taxon>Bacillati</taxon>
        <taxon>Actinomycetota</taxon>
        <taxon>Actinomycetes</taxon>
        <taxon>Micromonosporales</taxon>
        <taxon>Micromonosporaceae</taxon>
        <taxon>Allocatelliglobosispora</taxon>
    </lineage>
</organism>